<feature type="transmembrane region" description="Helical" evidence="1">
    <location>
        <begin position="159"/>
        <end position="180"/>
    </location>
</feature>
<keyword evidence="1" id="KW-0812">Transmembrane</keyword>
<feature type="transmembrane region" description="Helical" evidence="1">
    <location>
        <begin position="282"/>
        <end position="304"/>
    </location>
</feature>
<sequence length="394" mass="43475">MSTENRRAPRWTQLDGLRGIAALCVVICHYAAVIQDDPALAGSAIQRGLHALALSPLGGLMLGLPAVLLFFVLSGFSLALMLRKADSDYASYAARRIIRIWPPYVMSILLNVLLIAWLGWPGGAAPSSWLGSVTGQPLHWDLLLQHLLLLWPFEAHYNFVAWTLVHELRISLFFPVIYLLITRFGARKALQWSVPVSIGAAGVSYLAKYLHMPILADLVISLHYALFFTIGAVLALHAEAIQVWYRQLDPRRRGLLVLIAVLSYTYPSQIRELGMPGFPMIATHWMTLPSVTILLVLAISSPAVTRVLRWPLIQKLGTISYSLYLFHALVIFAVMGSFRAAHGTLMATAVGLPLSIVLAVVTYRAFERPSQKLGGRIGALMARRTTVQARQSPA</sequence>
<keyword evidence="1" id="KW-0472">Membrane</keyword>
<feature type="transmembrane region" description="Helical" evidence="1">
    <location>
        <begin position="344"/>
        <end position="366"/>
    </location>
</feature>
<dbReference type="GO" id="GO:0016747">
    <property type="term" value="F:acyltransferase activity, transferring groups other than amino-acyl groups"/>
    <property type="evidence" value="ECO:0007669"/>
    <property type="project" value="InterPro"/>
</dbReference>
<feature type="domain" description="Acyltransferase 3" evidence="2">
    <location>
        <begin position="13"/>
        <end position="364"/>
    </location>
</feature>
<evidence type="ECO:0000256" key="1">
    <source>
        <dbReference type="SAM" id="Phobius"/>
    </source>
</evidence>
<dbReference type="EMBL" id="QJJS01000023">
    <property type="protein sequence ID" value="PXW92793.1"/>
    <property type="molecule type" value="Genomic_DNA"/>
</dbReference>
<dbReference type="Proteomes" id="UP000247811">
    <property type="component" value="Unassembled WGS sequence"/>
</dbReference>
<reference evidence="3 4" key="1">
    <citation type="submission" date="2018-05" db="EMBL/GenBank/DDBJ databases">
        <title>Genomic Encyclopedia of Type Strains, Phase IV (KMG-IV): sequencing the most valuable type-strain genomes for metagenomic binning, comparative biology and taxonomic classification.</title>
        <authorList>
            <person name="Goeker M."/>
        </authorList>
    </citation>
    <scope>NUCLEOTIDE SEQUENCE [LARGE SCALE GENOMIC DNA]</scope>
    <source>
        <strain evidence="3 4">DSM 566</strain>
    </source>
</reference>
<keyword evidence="1" id="KW-1133">Transmembrane helix</keyword>
<dbReference type="PANTHER" id="PTHR23028:SF53">
    <property type="entry name" value="ACYL_TRANSF_3 DOMAIN-CONTAINING PROTEIN"/>
    <property type="match status" value="1"/>
</dbReference>
<feature type="transmembrane region" description="Helical" evidence="1">
    <location>
        <begin position="222"/>
        <end position="241"/>
    </location>
</feature>
<evidence type="ECO:0000313" key="3">
    <source>
        <dbReference type="EMBL" id="PXW92793.1"/>
    </source>
</evidence>
<organism evidence="3 4">
    <name type="scientific">Sphaerotilus hippei</name>
    <dbReference type="NCBI Taxonomy" id="744406"/>
    <lineage>
        <taxon>Bacteria</taxon>
        <taxon>Pseudomonadati</taxon>
        <taxon>Pseudomonadota</taxon>
        <taxon>Betaproteobacteria</taxon>
        <taxon>Burkholderiales</taxon>
        <taxon>Sphaerotilaceae</taxon>
        <taxon>Sphaerotilus</taxon>
    </lineage>
</organism>
<dbReference type="Pfam" id="PF01757">
    <property type="entry name" value="Acyl_transf_3"/>
    <property type="match status" value="1"/>
</dbReference>
<feature type="transmembrane region" description="Helical" evidence="1">
    <location>
        <begin position="101"/>
        <end position="120"/>
    </location>
</feature>
<comment type="caution">
    <text evidence="3">The sequence shown here is derived from an EMBL/GenBank/DDBJ whole genome shotgun (WGS) entry which is preliminary data.</text>
</comment>
<dbReference type="GO" id="GO:0000271">
    <property type="term" value="P:polysaccharide biosynthetic process"/>
    <property type="evidence" value="ECO:0007669"/>
    <property type="project" value="TreeGrafter"/>
</dbReference>
<evidence type="ECO:0000313" key="4">
    <source>
        <dbReference type="Proteomes" id="UP000247811"/>
    </source>
</evidence>
<dbReference type="AlphaFoldDB" id="A0A318H325"/>
<dbReference type="InterPro" id="IPR002656">
    <property type="entry name" value="Acyl_transf_3_dom"/>
</dbReference>
<name>A0A318H325_9BURK</name>
<keyword evidence="4" id="KW-1185">Reference proteome</keyword>
<gene>
    <name evidence="3" type="ORF">C7444_12344</name>
</gene>
<dbReference type="GO" id="GO:0016020">
    <property type="term" value="C:membrane"/>
    <property type="evidence" value="ECO:0007669"/>
    <property type="project" value="TreeGrafter"/>
</dbReference>
<feature type="transmembrane region" description="Helical" evidence="1">
    <location>
        <begin position="192"/>
        <end position="210"/>
    </location>
</feature>
<feature type="transmembrane region" description="Helical" evidence="1">
    <location>
        <begin position="54"/>
        <end position="80"/>
    </location>
</feature>
<accession>A0A318H325</accession>
<dbReference type="InterPro" id="IPR050879">
    <property type="entry name" value="Acyltransferase_3"/>
</dbReference>
<feature type="transmembrane region" description="Helical" evidence="1">
    <location>
        <begin position="316"/>
        <end position="338"/>
    </location>
</feature>
<feature type="transmembrane region" description="Helical" evidence="1">
    <location>
        <begin position="253"/>
        <end position="270"/>
    </location>
</feature>
<feature type="transmembrane region" description="Helical" evidence="1">
    <location>
        <begin position="16"/>
        <end position="34"/>
    </location>
</feature>
<protein>
    <submittedName>
        <fullName evidence="3">Peptidoglycan/LPS O-acetylase OafA/YrhL</fullName>
    </submittedName>
</protein>
<dbReference type="PANTHER" id="PTHR23028">
    <property type="entry name" value="ACETYLTRANSFERASE"/>
    <property type="match status" value="1"/>
</dbReference>
<evidence type="ECO:0000259" key="2">
    <source>
        <dbReference type="Pfam" id="PF01757"/>
    </source>
</evidence>
<proteinExistence type="predicted"/>